<protein>
    <submittedName>
        <fullName evidence="2">Uncharacterized protein</fullName>
    </submittedName>
</protein>
<reference evidence="3" key="1">
    <citation type="submission" date="2014-03" db="EMBL/GenBank/DDBJ databases">
        <authorList>
            <person name="Aksoy S."/>
            <person name="Warren W."/>
            <person name="Wilson R.K."/>
        </authorList>
    </citation>
    <scope>NUCLEOTIDE SEQUENCE [LARGE SCALE GENOMIC DNA]</scope>
    <source>
        <strain evidence="3">IAEA</strain>
    </source>
</reference>
<reference evidence="2" key="2">
    <citation type="submission" date="2020-05" db="UniProtKB">
        <authorList>
            <consortium name="EnsemblMetazoa"/>
        </authorList>
    </citation>
    <scope>IDENTIFICATION</scope>
    <source>
        <strain evidence="2">IAEA</strain>
    </source>
</reference>
<keyword evidence="3" id="KW-1185">Reference proteome</keyword>
<proteinExistence type="predicted"/>
<keyword evidence="1" id="KW-1133">Transmembrane helix</keyword>
<dbReference type="VEuPathDB" id="VectorBase:GBRI034330"/>
<evidence type="ECO:0000256" key="1">
    <source>
        <dbReference type="SAM" id="Phobius"/>
    </source>
</evidence>
<organism evidence="2 3">
    <name type="scientific">Glossina brevipalpis</name>
    <dbReference type="NCBI Taxonomy" id="37001"/>
    <lineage>
        <taxon>Eukaryota</taxon>
        <taxon>Metazoa</taxon>
        <taxon>Ecdysozoa</taxon>
        <taxon>Arthropoda</taxon>
        <taxon>Hexapoda</taxon>
        <taxon>Insecta</taxon>
        <taxon>Pterygota</taxon>
        <taxon>Neoptera</taxon>
        <taxon>Endopterygota</taxon>
        <taxon>Diptera</taxon>
        <taxon>Brachycera</taxon>
        <taxon>Muscomorpha</taxon>
        <taxon>Hippoboscoidea</taxon>
        <taxon>Glossinidae</taxon>
        <taxon>Glossina</taxon>
    </lineage>
</organism>
<feature type="transmembrane region" description="Helical" evidence="1">
    <location>
        <begin position="91"/>
        <end position="114"/>
    </location>
</feature>
<evidence type="ECO:0000313" key="3">
    <source>
        <dbReference type="Proteomes" id="UP000091820"/>
    </source>
</evidence>
<sequence>MIKESAKKSWSQRTHLKITKLIDEIQHYQQGSVNKHRICRFKCGRNRHENLSHPPSQSIPSENLLDLIAAIASLNNINNKRTEQQRQTVEAISISTTSLSLFAEVVVVLVVVVFPSCLTNAMHIVGASILSEKRLHEPYNREILIPATPPICISSY</sequence>
<dbReference type="AlphaFoldDB" id="A0A1A9WVT7"/>
<name>A0A1A9WVT7_9MUSC</name>
<accession>A0A1A9WVT7</accession>
<dbReference type="EnsemblMetazoa" id="GBRI034330-RA">
    <property type="protein sequence ID" value="GBRI034330-PA"/>
    <property type="gene ID" value="GBRI034330"/>
</dbReference>
<dbReference type="Proteomes" id="UP000091820">
    <property type="component" value="Unassembled WGS sequence"/>
</dbReference>
<keyword evidence="1" id="KW-0472">Membrane</keyword>
<evidence type="ECO:0000313" key="2">
    <source>
        <dbReference type="EnsemblMetazoa" id="GBRI034330-PA"/>
    </source>
</evidence>
<keyword evidence="1" id="KW-0812">Transmembrane</keyword>